<proteinExistence type="predicted"/>
<accession>A0A4Y1RW47</accession>
<dbReference type="AlphaFoldDB" id="A0A4Y1RW47"/>
<sequence>MRGDDIWIGQSLGKSTSFEKAEFFLESNSRCFKILSEVLCSINKVETLVVNRETTMMKGRQGLSPKLPESSIRSTVIPMLFDSKVNCVKKLLFVASLFGCFDCHPTQKFCHKHICDLSPCEQDLLPILLAFPAQTREKERCLELDDQFKRKNDVCGDPFPVKSRMNCDSRDL</sequence>
<protein>
    <submittedName>
        <fullName evidence="1">Uncharacterized protein</fullName>
    </submittedName>
</protein>
<dbReference type="EMBL" id="AP019303">
    <property type="protein sequence ID" value="BBH08540.1"/>
    <property type="molecule type" value="Genomic_DNA"/>
</dbReference>
<gene>
    <name evidence="1" type="ORF">Prudu_020759</name>
</gene>
<evidence type="ECO:0000313" key="1">
    <source>
        <dbReference type="EMBL" id="BBH08540.1"/>
    </source>
</evidence>
<name>A0A4Y1RW47_PRUDU</name>
<reference evidence="1" key="1">
    <citation type="journal article" date="2019" name="Science">
        <title>Mutation of a bHLH transcription factor allowed almond domestication.</title>
        <authorList>
            <person name="Sanchez-Perez R."/>
            <person name="Pavan S."/>
            <person name="Mazzeo R."/>
            <person name="Moldovan C."/>
            <person name="Aiese Cigliano R."/>
            <person name="Del Cueto J."/>
            <person name="Ricciardi F."/>
            <person name="Lotti C."/>
            <person name="Ricciardi L."/>
            <person name="Dicenta F."/>
            <person name="Lopez-Marques R.L."/>
            <person name="Lindberg Moller B."/>
        </authorList>
    </citation>
    <scope>NUCLEOTIDE SEQUENCE</scope>
</reference>
<organism evidence="1">
    <name type="scientific">Prunus dulcis</name>
    <name type="common">Almond</name>
    <name type="synonym">Amygdalus dulcis</name>
    <dbReference type="NCBI Taxonomy" id="3755"/>
    <lineage>
        <taxon>Eukaryota</taxon>
        <taxon>Viridiplantae</taxon>
        <taxon>Streptophyta</taxon>
        <taxon>Embryophyta</taxon>
        <taxon>Tracheophyta</taxon>
        <taxon>Spermatophyta</taxon>
        <taxon>Magnoliopsida</taxon>
        <taxon>eudicotyledons</taxon>
        <taxon>Gunneridae</taxon>
        <taxon>Pentapetalae</taxon>
        <taxon>rosids</taxon>
        <taxon>fabids</taxon>
        <taxon>Rosales</taxon>
        <taxon>Rosaceae</taxon>
        <taxon>Amygdaloideae</taxon>
        <taxon>Amygdaleae</taxon>
        <taxon>Prunus</taxon>
    </lineage>
</organism>